<proteinExistence type="predicted"/>
<keyword evidence="4" id="KW-1185">Reference proteome</keyword>
<dbReference type="AlphaFoldDB" id="A0A9D4YYL2"/>
<feature type="signal peptide" evidence="1">
    <location>
        <begin position="1"/>
        <end position="35"/>
    </location>
</feature>
<keyword evidence="1" id="KW-0732">Signal</keyword>
<evidence type="ECO:0000313" key="4">
    <source>
        <dbReference type="Proteomes" id="UP001055712"/>
    </source>
</evidence>
<reference evidence="3" key="1">
    <citation type="journal article" date="2019" name="Plant J.">
        <title>Chlorella vulgaris genome assembly and annotation reveals the molecular basis for metabolic acclimation to high light conditions.</title>
        <authorList>
            <person name="Cecchin M."/>
            <person name="Marcolungo L."/>
            <person name="Rossato M."/>
            <person name="Girolomoni L."/>
            <person name="Cosentino E."/>
            <person name="Cuine S."/>
            <person name="Li-Beisson Y."/>
            <person name="Delledonne M."/>
            <person name="Ballottari M."/>
        </authorList>
    </citation>
    <scope>NUCLEOTIDE SEQUENCE</scope>
    <source>
        <strain evidence="3">211/11P</strain>
    </source>
</reference>
<dbReference type="PROSITE" id="PS51257">
    <property type="entry name" value="PROKAR_LIPOPROTEIN"/>
    <property type="match status" value="1"/>
</dbReference>
<sequence length="351" mass="38583">MKQATRALRALTTKQRGLAAASLLALGCYCQVAVASEALEHGSSLQGGGLDRDAGEHEAHSLQHFNNHHRELCTWQSSYKEPSSYHYAVEKIGYPTEYELLVSKNQYIEDVACPVCGAEHQTVGFVGKNLREEGKCPICQSFNRLRQIAEALLPEAQRIAGRPFGSMKDLALSELAVYNTQCAGPLHTTLLGMPGYACSEYISSELAPGTTVRTTRHEDLQHTSFSNATFDLIISSEVLDHIPRPYQAHKELRRILKPGGSHIFTVPFSPTDLHDQVRASVEGGRLVHHIGPPIYAGDPLHQKGALLFTIFGQEMVDNICLLDYNVTTHRLHVGPHGILGNNAWVFVATKG</sequence>
<dbReference type="Gene3D" id="3.40.50.150">
    <property type="entry name" value="Vaccinia Virus protein VP39"/>
    <property type="match status" value="1"/>
</dbReference>
<dbReference type="EMBL" id="SIDB01000005">
    <property type="protein sequence ID" value="KAI3432863.1"/>
    <property type="molecule type" value="Genomic_DNA"/>
</dbReference>
<dbReference type="Pfam" id="PF08241">
    <property type="entry name" value="Methyltransf_11"/>
    <property type="match status" value="1"/>
</dbReference>
<gene>
    <name evidence="3" type="ORF">D9Q98_010446</name>
</gene>
<organism evidence="3 4">
    <name type="scientific">Chlorella vulgaris</name>
    <name type="common">Green alga</name>
    <dbReference type="NCBI Taxonomy" id="3077"/>
    <lineage>
        <taxon>Eukaryota</taxon>
        <taxon>Viridiplantae</taxon>
        <taxon>Chlorophyta</taxon>
        <taxon>core chlorophytes</taxon>
        <taxon>Trebouxiophyceae</taxon>
        <taxon>Chlorellales</taxon>
        <taxon>Chlorellaceae</taxon>
        <taxon>Chlorella clade</taxon>
        <taxon>Chlorella</taxon>
    </lineage>
</organism>
<dbReference type="Proteomes" id="UP001055712">
    <property type="component" value="Unassembled WGS sequence"/>
</dbReference>
<dbReference type="InterPro" id="IPR029063">
    <property type="entry name" value="SAM-dependent_MTases_sf"/>
</dbReference>
<evidence type="ECO:0000256" key="1">
    <source>
        <dbReference type="SAM" id="SignalP"/>
    </source>
</evidence>
<feature type="chain" id="PRO_5039285922" description="Methyltransferase type 11 domain-containing protein" evidence="1">
    <location>
        <begin position="36"/>
        <end position="351"/>
    </location>
</feature>
<feature type="domain" description="Methyltransferase type 11" evidence="2">
    <location>
        <begin position="214"/>
        <end position="264"/>
    </location>
</feature>
<evidence type="ECO:0000313" key="3">
    <source>
        <dbReference type="EMBL" id="KAI3432863.1"/>
    </source>
</evidence>
<accession>A0A9D4YYL2</accession>
<reference evidence="3" key="2">
    <citation type="submission" date="2020-11" db="EMBL/GenBank/DDBJ databases">
        <authorList>
            <person name="Cecchin M."/>
            <person name="Marcolungo L."/>
            <person name="Rossato M."/>
            <person name="Girolomoni L."/>
            <person name="Cosentino E."/>
            <person name="Cuine S."/>
            <person name="Li-Beisson Y."/>
            <person name="Delledonne M."/>
            <person name="Ballottari M."/>
        </authorList>
    </citation>
    <scope>NUCLEOTIDE SEQUENCE</scope>
    <source>
        <strain evidence="3">211/11P</strain>
        <tissue evidence="3">Whole cell</tissue>
    </source>
</reference>
<dbReference type="OrthoDB" id="406352at2759"/>
<dbReference type="InterPro" id="IPR013216">
    <property type="entry name" value="Methyltransf_11"/>
</dbReference>
<dbReference type="SUPFAM" id="SSF53335">
    <property type="entry name" value="S-adenosyl-L-methionine-dependent methyltransferases"/>
    <property type="match status" value="1"/>
</dbReference>
<protein>
    <recommendedName>
        <fullName evidence="2">Methyltransferase type 11 domain-containing protein</fullName>
    </recommendedName>
</protein>
<name>A0A9D4YYL2_CHLVU</name>
<dbReference type="GO" id="GO:0008757">
    <property type="term" value="F:S-adenosylmethionine-dependent methyltransferase activity"/>
    <property type="evidence" value="ECO:0007669"/>
    <property type="project" value="InterPro"/>
</dbReference>
<comment type="caution">
    <text evidence="3">The sequence shown here is derived from an EMBL/GenBank/DDBJ whole genome shotgun (WGS) entry which is preliminary data.</text>
</comment>
<evidence type="ECO:0000259" key="2">
    <source>
        <dbReference type="Pfam" id="PF08241"/>
    </source>
</evidence>